<dbReference type="GO" id="GO:0005576">
    <property type="term" value="C:extracellular region"/>
    <property type="evidence" value="ECO:0007669"/>
    <property type="project" value="InterPro"/>
</dbReference>
<dbReference type="PANTHER" id="PTHR47401:SF1">
    <property type="entry name" value="INTERLEUKIN-4"/>
    <property type="match status" value="1"/>
</dbReference>
<sequence>MELMVADVFAAPKNTAEDEIFCRAVTVLRKVYKHHECVNRKFLGKLDRNLRSMARDYCPVEEAKKDTLKNVLETLRKTMQEKYSKSWS</sequence>
<evidence type="ECO:0000256" key="4">
    <source>
        <dbReference type="ARBA" id="ARBA00030247"/>
    </source>
</evidence>
<dbReference type="Pfam" id="PF00727">
    <property type="entry name" value="IL4"/>
    <property type="match status" value="1"/>
</dbReference>
<dbReference type="Proteomes" id="UP000010552">
    <property type="component" value="Unassembled WGS sequence"/>
</dbReference>
<dbReference type="InterPro" id="IPR002354">
    <property type="entry name" value="IL-4"/>
</dbReference>
<keyword evidence="3" id="KW-0075">B-cell activation</keyword>
<dbReference type="GO" id="GO:0050776">
    <property type="term" value="P:regulation of immune response"/>
    <property type="evidence" value="ECO:0007669"/>
    <property type="project" value="TreeGrafter"/>
</dbReference>
<dbReference type="GO" id="GO:0006955">
    <property type="term" value="P:immune response"/>
    <property type="evidence" value="ECO:0007669"/>
    <property type="project" value="InterPro"/>
</dbReference>
<evidence type="ECO:0000256" key="2">
    <source>
        <dbReference type="ARBA" id="ARBA00019467"/>
    </source>
</evidence>
<dbReference type="GO" id="GO:0005136">
    <property type="term" value="F:interleukin-4 receptor binding"/>
    <property type="evidence" value="ECO:0007669"/>
    <property type="project" value="InterPro"/>
</dbReference>
<evidence type="ECO:0000256" key="5">
    <source>
        <dbReference type="ARBA" id="ARBA00031287"/>
    </source>
</evidence>
<comment type="function">
    <text evidence="1">Participates in at least several B-cell activation processes as well as of other cell types. It is a costimulator of DNA-synthesis. It induces the expression of class II MHC molecules on resting B-cells. It enhances both secretion and cell surface expression of IgE and IgG1. It also regulates the expression of the low affinity Fc receptor for IgE (CD23) on both lymphocytes and monocytes. Positively regulates IL31RA expression in macrophages. Stimulates autophagy in dendritic cells by interfering with mTORC1 signaling and through the induction of RUFY4.</text>
</comment>
<dbReference type="Gene3D" id="1.20.1250.10">
    <property type="match status" value="1"/>
</dbReference>
<name>L5JX76_PTEAL</name>
<dbReference type="GO" id="GO:0035771">
    <property type="term" value="P:interleukin-4-mediated signaling pathway"/>
    <property type="evidence" value="ECO:0007669"/>
    <property type="project" value="TreeGrafter"/>
</dbReference>
<dbReference type="eggNOG" id="KOG3886">
    <property type="taxonomic scope" value="Eukaryota"/>
</dbReference>
<dbReference type="SMART" id="SM00190">
    <property type="entry name" value="IL4_13"/>
    <property type="match status" value="1"/>
</dbReference>
<gene>
    <name evidence="6" type="ORF">PAL_GLEAN10016891</name>
</gene>
<dbReference type="EMBL" id="KB031114">
    <property type="protein sequence ID" value="ELK03106.1"/>
    <property type="molecule type" value="Genomic_DNA"/>
</dbReference>
<reference evidence="7" key="1">
    <citation type="journal article" date="2013" name="Science">
        <title>Comparative analysis of bat genomes provides insight into the evolution of flight and immunity.</title>
        <authorList>
            <person name="Zhang G."/>
            <person name="Cowled C."/>
            <person name="Shi Z."/>
            <person name="Huang Z."/>
            <person name="Bishop-Lilly K.A."/>
            <person name="Fang X."/>
            <person name="Wynne J.W."/>
            <person name="Xiong Z."/>
            <person name="Baker M.L."/>
            <person name="Zhao W."/>
            <person name="Tachedjian M."/>
            <person name="Zhu Y."/>
            <person name="Zhou P."/>
            <person name="Jiang X."/>
            <person name="Ng J."/>
            <person name="Yang L."/>
            <person name="Wu L."/>
            <person name="Xiao J."/>
            <person name="Feng Y."/>
            <person name="Chen Y."/>
            <person name="Sun X."/>
            <person name="Zhang Y."/>
            <person name="Marsh G.A."/>
            <person name="Crameri G."/>
            <person name="Broder C.C."/>
            <person name="Frey K.G."/>
            <person name="Wang L.F."/>
            <person name="Wang J."/>
        </authorList>
    </citation>
    <scope>NUCLEOTIDE SEQUENCE [LARGE SCALE GENOMIC DNA]</scope>
</reference>
<evidence type="ECO:0000313" key="6">
    <source>
        <dbReference type="EMBL" id="ELK03106.1"/>
    </source>
</evidence>
<dbReference type="InParanoid" id="L5JX76"/>
<accession>L5JX76</accession>
<evidence type="ECO:0000313" key="7">
    <source>
        <dbReference type="Proteomes" id="UP000010552"/>
    </source>
</evidence>
<dbReference type="GO" id="GO:0045893">
    <property type="term" value="P:positive regulation of DNA-templated transcription"/>
    <property type="evidence" value="ECO:0007669"/>
    <property type="project" value="TreeGrafter"/>
</dbReference>
<dbReference type="GO" id="GO:0042113">
    <property type="term" value="P:B cell activation"/>
    <property type="evidence" value="ECO:0007669"/>
    <property type="project" value="UniProtKB-KW"/>
</dbReference>
<organism evidence="6 7">
    <name type="scientific">Pteropus alecto</name>
    <name type="common">Black flying fox</name>
    <dbReference type="NCBI Taxonomy" id="9402"/>
    <lineage>
        <taxon>Eukaryota</taxon>
        <taxon>Metazoa</taxon>
        <taxon>Chordata</taxon>
        <taxon>Craniata</taxon>
        <taxon>Vertebrata</taxon>
        <taxon>Euteleostomi</taxon>
        <taxon>Mammalia</taxon>
        <taxon>Eutheria</taxon>
        <taxon>Laurasiatheria</taxon>
        <taxon>Chiroptera</taxon>
        <taxon>Yinpterochiroptera</taxon>
        <taxon>Pteropodoidea</taxon>
        <taxon>Pteropodidae</taxon>
        <taxon>Pteropodinae</taxon>
        <taxon>Pteropus</taxon>
    </lineage>
</organism>
<dbReference type="FunCoup" id="L5JX76">
    <property type="interactions" value="587"/>
</dbReference>
<evidence type="ECO:0000256" key="3">
    <source>
        <dbReference type="ARBA" id="ARBA00022936"/>
    </source>
</evidence>
<dbReference type="SUPFAM" id="SSF47266">
    <property type="entry name" value="4-helical cytokines"/>
    <property type="match status" value="1"/>
</dbReference>
<dbReference type="InterPro" id="IPR001325">
    <property type="entry name" value="IL-4/IL-13"/>
</dbReference>
<dbReference type="STRING" id="9402.L5JX76"/>
<dbReference type="GO" id="GO:0008083">
    <property type="term" value="F:growth factor activity"/>
    <property type="evidence" value="ECO:0007669"/>
    <property type="project" value="InterPro"/>
</dbReference>
<evidence type="ECO:0000256" key="1">
    <source>
        <dbReference type="ARBA" id="ARBA00003994"/>
    </source>
</evidence>
<dbReference type="InterPro" id="IPR009079">
    <property type="entry name" value="4_helix_cytokine-like_core"/>
</dbReference>
<dbReference type="PANTHER" id="PTHR47401">
    <property type="entry name" value="INTERLEUKIN-4"/>
    <property type="match status" value="1"/>
</dbReference>
<protein>
    <recommendedName>
        <fullName evidence="2">Interleukin-4</fullName>
    </recommendedName>
    <alternativeName>
        <fullName evidence="5">B-cell stimulatory factor 1</fullName>
    </alternativeName>
    <alternativeName>
        <fullName evidence="4">Lymphocyte stimulatory factor 1</fullName>
    </alternativeName>
</protein>
<keyword evidence="7" id="KW-1185">Reference proteome</keyword>
<dbReference type="AlphaFoldDB" id="L5JX76"/>
<dbReference type="PRINTS" id="PR00431">
    <property type="entry name" value="INTERLEUKIN4"/>
</dbReference>
<proteinExistence type="predicted"/>
<dbReference type="GO" id="GO:0050728">
    <property type="term" value="P:negative regulation of inflammatory response"/>
    <property type="evidence" value="ECO:0007669"/>
    <property type="project" value="TreeGrafter"/>
</dbReference>